<evidence type="ECO:0000313" key="2">
    <source>
        <dbReference type="EMBL" id="REA58879.1"/>
    </source>
</evidence>
<dbReference type="InterPro" id="IPR036388">
    <property type="entry name" value="WH-like_DNA-bd_sf"/>
</dbReference>
<evidence type="ECO:0000313" key="3">
    <source>
        <dbReference type="Proteomes" id="UP000256373"/>
    </source>
</evidence>
<dbReference type="SMART" id="SM00421">
    <property type="entry name" value="HTH_LUXR"/>
    <property type="match status" value="1"/>
</dbReference>
<organism evidence="2 3">
    <name type="scientific">Dyadobacter luteus</name>
    <dbReference type="NCBI Taxonomy" id="2259619"/>
    <lineage>
        <taxon>Bacteria</taxon>
        <taxon>Pseudomonadati</taxon>
        <taxon>Bacteroidota</taxon>
        <taxon>Cytophagia</taxon>
        <taxon>Cytophagales</taxon>
        <taxon>Spirosomataceae</taxon>
        <taxon>Dyadobacter</taxon>
    </lineage>
</organism>
<accession>A0A3D8Y7E2</accession>
<reference evidence="2 3" key="1">
    <citation type="submission" date="2018-07" db="EMBL/GenBank/DDBJ databases">
        <title>Dyadobacter roseus sp. nov., isolated from rose rhizosphere soil.</title>
        <authorList>
            <person name="Chen L."/>
        </authorList>
    </citation>
    <scope>NUCLEOTIDE SEQUENCE [LARGE SCALE GENOMIC DNA]</scope>
    <source>
        <strain evidence="2 3">RS19</strain>
    </source>
</reference>
<dbReference type="GO" id="GO:0003677">
    <property type="term" value="F:DNA binding"/>
    <property type="evidence" value="ECO:0007669"/>
    <property type="project" value="InterPro"/>
</dbReference>
<protein>
    <recommendedName>
        <fullName evidence="1">HTH luxR-type domain-containing protein</fullName>
    </recommendedName>
</protein>
<dbReference type="InterPro" id="IPR000792">
    <property type="entry name" value="Tscrpt_reg_LuxR_C"/>
</dbReference>
<dbReference type="InterPro" id="IPR016032">
    <property type="entry name" value="Sig_transdc_resp-reg_C-effctor"/>
</dbReference>
<keyword evidence="3" id="KW-1185">Reference proteome</keyword>
<feature type="domain" description="HTH luxR-type" evidence="1">
    <location>
        <begin position="32"/>
        <end position="59"/>
    </location>
</feature>
<dbReference type="Pfam" id="PF00196">
    <property type="entry name" value="GerE"/>
    <property type="match status" value="1"/>
</dbReference>
<sequence>MHHTSNHLSLPHPKIYLLSDTEWIILVYLTNGLTSKDIAVHMNVMPKSIDNYKNRIGKKLGMQGYGALYKYAVIIDLF</sequence>
<dbReference type="PROSITE" id="PS00622">
    <property type="entry name" value="HTH_LUXR_1"/>
    <property type="match status" value="1"/>
</dbReference>
<proteinExistence type="predicted"/>
<dbReference type="RefSeq" id="WP_115832631.1">
    <property type="nucleotide sequence ID" value="NZ_QNUL01000018.1"/>
</dbReference>
<dbReference type="Proteomes" id="UP000256373">
    <property type="component" value="Unassembled WGS sequence"/>
</dbReference>
<evidence type="ECO:0000259" key="1">
    <source>
        <dbReference type="PROSITE" id="PS00622"/>
    </source>
</evidence>
<comment type="caution">
    <text evidence="2">The sequence shown here is derived from an EMBL/GenBank/DDBJ whole genome shotgun (WGS) entry which is preliminary data.</text>
</comment>
<dbReference type="Gene3D" id="1.10.10.10">
    <property type="entry name" value="Winged helix-like DNA-binding domain superfamily/Winged helix DNA-binding domain"/>
    <property type="match status" value="1"/>
</dbReference>
<dbReference type="GO" id="GO:0006355">
    <property type="term" value="P:regulation of DNA-templated transcription"/>
    <property type="evidence" value="ECO:0007669"/>
    <property type="project" value="InterPro"/>
</dbReference>
<dbReference type="SUPFAM" id="SSF46894">
    <property type="entry name" value="C-terminal effector domain of the bipartite response regulators"/>
    <property type="match status" value="1"/>
</dbReference>
<dbReference type="EMBL" id="QNUL01000018">
    <property type="protein sequence ID" value="REA58879.1"/>
    <property type="molecule type" value="Genomic_DNA"/>
</dbReference>
<gene>
    <name evidence="2" type="ORF">DSL64_19615</name>
</gene>
<name>A0A3D8Y7E2_9BACT</name>
<dbReference type="AlphaFoldDB" id="A0A3D8Y7E2"/>
<dbReference type="OrthoDB" id="961541at2"/>